<dbReference type="Proteomes" id="UP000219050">
    <property type="component" value="Chromosome"/>
</dbReference>
<dbReference type="Pfam" id="PF13403">
    <property type="entry name" value="Hint_2"/>
    <property type="match status" value="1"/>
</dbReference>
<evidence type="ECO:0000313" key="4">
    <source>
        <dbReference type="Proteomes" id="UP000219050"/>
    </source>
</evidence>
<dbReference type="InterPro" id="IPR028992">
    <property type="entry name" value="Hedgehog/Intein_dom"/>
</dbReference>
<dbReference type="EMBL" id="CP021404">
    <property type="protein sequence ID" value="ATI42428.1"/>
    <property type="molecule type" value="Genomic_DNA"/>
</dbReference>
<dbReference type="OrthoDB" id="6305173at2"/>
<dbReference type="SUPFAM" id="SSF51294">
    <property type="entry name" value="Hedgehog/intein (Hint) domain"/>
    <property type="match status" value="1"/>
</dbReference>
<dbReference type="AlphaFoldDB" id="A0A291M0W9"/>
<evidence type="ECO:0000256" key="1">
    <source>
        <dbReference type="SAM" id="MobiDB-lite"/>
    </source>
</evidence>
<protein>
    <recommendedName>
        <fullName evidence="2">Hedgehog/Intein (Hint) domain-containing protein</fullName>
    </recommendedName>
</protein>
<evidence type="ECO:0000313" key="3">
    <source>
        <dbReference type="EMBL" id="ATI42428.1"/>
    </source>
</evidence>
<feature type="domain" description="Hedgehog/Intein (Hint)" evidence="2">
    <location>
        <begin position="170"/>
        <end position="304"/>
    </location>
</feature>
<dbReference type="RefSeq" id="WP_097373570.1">
    <property type="nucleotide sequence ID" value="NZ_CP021404.1"/>
</dbReference>
<gene>
    <name evidence="3" type="ORF">CBW24_10685</name>
</gene>
<accession>A0A291M0W9</accession>
<dbReference type="Gene3D" id="2.170.16.10">
    <property type="entry name" value="Hedgehog/Intein (Hint) domain"/>
    <property type="match status" value="1"/>
</dbReference>
<evidence type="ECO:0000259" key="2">
    <source>
        <dbReference type="Pfam" id="PF13403"/>
    </source>
</evidence>
<name>A0A291M0W9_9RHOB</name>
<keyword evidence="4" id="KW-1185">Reference proteome</keyword>
<dbReference type="InterPro" id="IPR036844">
    <property type="entry name" value="Hint_dom_sf"/>
</dbReference>
<organism evidence="3 4">
    <name type="scientific">Pacificitalea manganoxidans</name>
    <dbReference type="NCBI Taxonomy" id="1411902"/>
    <lineage>
        <taxon>Bacteria</taxon>
        <taxon>Pseudomonadati</taxon>
        <taxon>Pseudomonadota</taxon>
        <taxon>Alphaproteobacteria</taxon>
        <taxon>Rhodobacterales</taxon>
        <taxon>Paracoccaceae</taxon>
        <taxon>Pacificitalea</taxon>
    </lineage>
</organism>
<feature type="region of interest" description="Disordered" evidence="1">
    <location>
        <begin position="322"/>
        <end position="363"/>
    </location>
</feature>
<reference evidence="3 4" key="1">
    <citation type="submission" date="2017-05" db="EMBL/GenBank/DDBJ databases">
        <title>Comparative genomic and metabolic analysis of manganese-oxidizing mechanisms in Celeribater manganoxidans DY25T: its adaption to the environment of polymetallic nodule.</title>
        <authorList>
            <person name="Wang X."/>
        </authorList>
    </citation>
    <scope>NUCLEOTIDE SEQUENCE [LARGE SCALE GENOMIC DNA]</scope>
    <source>
        <strain evidence="3 4">DY25</strain>
    </source>
</reference>
<dbReference type="KEGG" id="cmag:CBW24_10685"/>
<sequence length="363" mass="38316">MSTPTPPTTSPTAAPRDWTCHVLRGADFRVVAGVNAGDALEAVEDLCPGDVYRLSDDGPAWRLAVREAGDDAARAGPATLSTAVARAVAAGSEIGAAGDRVVLEARLTLMAPDGGRAQILLIAVTSAEGEASDLRCALPLDPIEPGADYTLIGIDTDPGTVPLADVTSIAFGRGTAITLADGRQVPIEDLEPGMRVLTHNHGAQPLRWVARRTVRAVGASAPVVIGRGVLGNSADLVVSQHQRLFIYQRGADRIGRSADILVKAQYLVDGARVFIRKGGFCDWFTPVFDRHEVIYAEGIPAESLEVNDATRPGLPEEIAEQVAEQLPSLSHTTHPGTEPDAEELSRAGPDRFHRPGTWSDGQG</sequence>
<proteinExistence type="predicted"/>
<feature type="compositionally biased region" description="Basic and acidic residues" evidence="1">
    <location>
        <begin position="343"/>
        <end position="353"/>
    </location>
</feature>